<evidence type="ECO:0000313" key="2">
    <source>
        <dbReference type="Proteomes" id="UP000689195"/>
    </source>
</evidence>
<evidence type="ECO:0000313" key="1">
    <source>
        <dbReference type="EMBL" id="CAD8166238.1"/>
    </source>
</evidence>
<organism evidence="1 2">
    <name type="scientific">Paramecium pentaurelia</name>
    <dbReference type="NCBI Taxonomy" id="43138"/>
    <lineage>
        <taxon>Eukaryota</taxon>
        <taxon>Sar</taxon>
        <taxon>Alveolata</taxon>
        <taxon>Ciliophora</taxon>
        <taxon>Intramacronucleata</taxon>
        <taxon>Oligohymenophorea</taxon>
        <taxon>Peniculida</taxon>
        <taxon>Parameciidae</taxon>
        <taxon>Paramecium</taxon>
    </lineage>
</organism>
<gene>
    <name evidence="1" type="ORF">PPENT_87.1.T0440038</name>
</gene>
<sequence>MDAILYVKNVLDLIVATNLIQTLLFLNIQTCLDIYPMFYDLTYYVHNDAYFVHL</sequence>
<name>A0A8S1ULX5_9CILI</name>
<proteinExistence type="predicted"/>
<protein>
    <submittedName>
        <fullName evidence="1">Uncharacterized protein</fullName>
    </submittedName>
</protein>
<dbReference type="EMBL" id="CAJJDO010000044">
    <property type="protein sequence ID" value="CAD8166238.1"/>
    <property type="molecule type" value="Genomic_DNA"/>
</dbReference>
<keyword evidence="2" id="KW-1185">Reference proteome</keyword>
<accession>A0A8S1ULX5</accession>
<comment type="caution">
    <text evidence="1">The sequence shown here is derived from an EMBL/GenBank/DDBJ whole genome shotgun (WGS) entry which is preliminary data.</text>
</comment>
<reference evidence="1" key="1">
    <citation type="submission" date="2021-01" db="EMBL/GenBank/DDBJ databases">
        <authorList>
            <consortium name="Genoscope - CEA"/>
            <person name="William W."/>
        </authorList>
    </citation>
    <scope>NUCLEOTIDE SEQUENCE</scope>
</reference>
<dbReference type="Proteomes" id="UP000689195">
    <property type="component" value="Unassembled WGS sequence"/>
</dbReference>
<dbReference type="AlphaFoldDB" id="A0A8S1ULX5"/>